<feature type="region of interest" description="Disordered" evidence="1">
    <location>
        <begin position="25"/>
        <end position="56"/>
    </location>
</feature>
<feature type="region of interest" description="Disordered" evidence="1">
    <location>
        <begin position="115"/>
        <end position="153"/>
    </location>
</feature>
<dbReference type="GO" id="GO:0042720">
    <property type="term" value="C:mitochondrial inner membrane peptidase complex"/>
    <property type="evidence" value="ECO:0007669"/>
    <property type="project" value="InterPro"/>
</dbReference>
<keyword evidence="3" id="KW-1185">Reference proteome</keyword>
<reference evidence="2 3" key="1">
    <citation type="journal article" date="2016" name="Genome Biol. Evol.">
        <title>Divergent and convergent evolution of fungal pathogenicity.</title>
        <authorList>
            <person name="Shang Y."/>
            <person name="Xiao G."/>
            <person name="Zheng P."/>
            <person name="Cen K."/>
            <person name="Zhan S."/>
            <person name="Wang C."/>
        </authorList>
    </citation>
    <scope>NUCLEOTIDE SEQUENCE [LARGE SCALE GENOMIC DNA]</scope>
    <source>
        <strain evidence="2 3">RCEF 264</strain>
    </source>
</reference>
<evidence type="ECO:0000313" key="2">
    <source>
        <dbReference type="EMBL" id="OAA61942.1"/>
    </source>
</evidence>
<proteinExistence type="predicted"/>
<name>A0A167UVB1_9HYPO</name>
<dbReference type="EMBL" id="AZHD01000007">
    <property type="protein sequence ID" value="OAA61942.1"/>
    <property type="molecule type" value="Genomic_DNA"/>
</dbReference>
<evidence type="ECO:0000313" key="3">
    <source>
        <dbReference type="Proteomes" id="UP000076874"/>
    </source>
</evidence>
<gene>
    <name evidence="2" type="ORF">SPI_04801</name>
</gene>
<feature type="compositionally biased region" description="Low complexity" evidence="1">
    <location>
        <begin position="115"/>
        <end position="133"/>
    </location>
</feature>
<protein>
    <submittedName>
        <fullName evidence="2">Uncharacterized protein</fullName>
    </submittedName>
</protein>
<dbReference type="AlphaFoldDB" id="A0A167UVB1"/>
<evidence type="ECO:0000256" key="1">
    <source>
        <dbReference type="SAM" id="MobiDB-lite"/>
    </source>
</evidence>
<dbReference type="Pfam" id="PF11093">
    <property type="entry name" value="Mitochondr_Som1"/>
    <property type="match status" value="1"/>
</dbReference>
<organism evidence="2 3">
    <name type="scientific">Niveomyces insectorum RCEF 264</name>
    <dbReference type="NCBI Taxonomy" id="1081102"/>
    <lineage>
        <taxon>Eukaryota</taxon>
        <taxon>Fungi</taxon>
        <taxon>Dikarya</taxon>
        <taxon>Ascomycota</taxon>
        <taxon>Pezizomycotina</taxon>
        <taxon>Sordariomycetes</taxon>
        <taxon>Hypocreomycetidae</taxon>
        <taxon>Hypocreales</taxon>
        <taxon>Cordycipitaceae</taxon>
        <taxon>Niveomyces</taxon>
    </lineage>
</organism>
<sequence>MTPPCYTFPASELTEHVQLDVHGRTRKMPLGPAPDGSSSSSGGGGGSARQPANRHRDIDLARDCTLLSSLVQYSCTVLRPERRDSPVQCWPVQRLFRRCQDRAGYFMVETTAWEGSESVRPSGSSRSSSSNSVTDAGRREAARTAKPLATTVF</sequence>
<dbReference type="OrthoDB" id="3983163at2759"/>
<dbReference type="Proteomes" id="UP000076874">
    <property type="component" value="Unassembled WGS sequence"/>
</dbReference>
<comment type="caution">
    <text evidence="2">The sequence shown here is derived from an EMBL/GenBank/DDBJ whole genome shotgun (WGS) entry which is preliminary data.</text>
</comment>
<accession>A0A167UVB1</accession>
<dbReference type="InterPro" id="IPR024645">
    <property type="entry name" value="Mitochondr_Som1"/>
</dbReference>